<dbReference type="CDD" id="cd06583">
    <property type="entry name" value="PGRP"/>
    <property type="match status" value="1"/>
</dbReference>
<feature type="signal peptide" evidence="3">
    <location>
        <begin position="1"/>
        <end position="28"/>
    </location>
</feature>
<keyword evidence="3" id="KW-0732">Signal</keyword>
<evidence type="ECO:0000256" key="2">
    <source>
        <dbReference type="SAM" id="MobiDB-lite"/>
    </source>
</evidence>
<dbReference type="Gene3D" id="3.40.80.10">
    <property type="entry name" value="Peptidoglycan recognition protein-like"/>
    <property type="match status" value="1"/>
</dbReference>
<reference evidence="5" key="1">
    <citation type="journal article" date="2023" name="Mol. Biol. Evol.">
        <title>Third-Generation Sequencing Reveals the Adaptive Role of the Epigenome in Three Deep-Sea Polychaetes.</title>
        <authorList>
            <person name="Perez M."/>
            <person name="Aroh O."/>
            <person name="Sun Y."/>
            <person name="Lan Y."/>
            <person name="Juniper S.K."/>
            <person name="Young C.R."/>
            <person name="Angers B."/>
            <person name="Qian P.Y."/>
        </authorList>
    </citation>
    <scope>NUCLEOTIDE SEQUENCE</scope>
    <source>
        <strain evidence="5">P08H-3</strain>
    </source>
</reference>
<dbReference type="SMART" id="SM00701">
    <property type="entry name" value="PGRP"/>
    <property type="match status" value="1"/>
</dbReference>
<dbReference type="PANTHER" id="PTHR11022">
    <property type="entry name" value="PEPTIDOGLYCAN RECOGNITION PROTEIN"/>
    <property type="match status" value="1"/>
</dbReference>
<dbReference type="PANTHER" id="PTHR11022:SF41">
    <property type="entry name" value="PEPTIDOGLYCAN-RECOGNITION PROTEIN LC-RELATED"/>
    <property type="match status" value="1"/>
</dbReference>
<accession>A0AAD9K2X7</accession>
<dbReference type="InterPro" id="IPR002502">
    <property type="entry name" value="Amidase_domain"/>
</dbReference>
<dbReference type="InterPro" id="IPR006619">
    <property type="entry name" value="PGRP_domain_met/bac"/>
</dbReference>
<evidence type="ECO:0000313" key="6">
    <source>
        <dbReference type="Proteomes" id="UP001208570"/>
    </source>
</evidence>
<sequence length="258" mass="28661">MCNTTSRLHLALLLCAVAVMCFLQTAEGWPFWGYVLYNKGRLGGKINQEQCASLNKAIIKRNEWGAISAREVSKTKGIAKDVIVWHTGPDTCDMIGLDQSTCERCPHDTDCMKRAIFSLQQDDLDNGLDDIKYNFLIDDQGVIYEGRGWGFVGQHTVGMNAMSIGIAVIGDFTSSEPTQAVQDSLSRLIQCGIRSNYLLYNTKLIVTPSRAEPQQTKRLVPVLAHSPMPKLNTPPPANTSRYGRTLKPPKVHVDYQTD</sequence>
<evidence type="ECO:0000313" key="5">
    <source>
        <dbReference type="EMBL" id="KAK2162960.1"/>
    </source>
</evidence>
<organism evidence="5 6">
    <name type="scientific">Paralvinella palmiformis</name>
    <dbReference type="NCBI Taxonomy" id="53620"/>
    <lineage>
        <taxon>Eukaryota</taxon>
        <taxon>Metazoa</taxon>
        <taxon>Spiralia</taxon>
        <taxon>Lophotrochozoa</taxon>
        <taxon>Annelida</taxon>
        <taxon>Polychaeta</taxon>
        <taxon>Sedentaria</taxon>
        <taxon>Canalipalpata</taxon>
        <taxon>Terebellida</taxon>
        <taxon>Terebelliformia</taxon>
        <taxon>Alvinellidae</taxon>
        <taxon>Paralvinella</taxon>
    </lineage>
</organism>
<dbReference type="EMBL" id="JAODUP010000089">
    <property type="protein sequence ID" value="KAK2162960.1"/>
    <property type="molecule type" value="Genomic_DNA"/>
</dbReference>
<dbReference type="GO" id="GO:0008270">
    <property type="term" value="F:zinc ion binding"/>
    <property type="evidence" value="ECO:0007669"/>
    <property type="project" value="InterPro"/>
</dbReference>
<dbReference type="InterPro" id="IPR015510">
    <property type="entry name" value="PGRP"/>
</dbReference>
<proteinExistence type="inferred from homology"/>
<dbReference type="AlphaFoldDB" id="A0AAD9K2X7"/>
<comment type="caution">
    <text evidence="5">The sequence shown here is derived from an EMBL/GenBank/DDBJ whole genome shotgun (WGS) entry which is preliminary data.</text>
</comment>
<dbReference type="Pfam" id="PF01510">
    <property type="entry name" value="Amidase_2"/>
    <property type="match status" value="1"/>
</dbReference>
<comment type="similarity">
    <text evidence="1">Belongs to the N-acetylmuramoyl-L-alanine amidase 2 family.</text>
</comment>
<keyword evidence="6" id="KW-1185">Reference proteome</keyword>
<dbReference type="Proteomes" id="UP001208570">
    <property type="component" value="Unassembled WGS sequence"/>
</dbReference>
<evidence type="ECO:0000259" key="4">
    <source>
        <dbReference type="SMART" id="SM00701"/>
    </source>
</evidence>
<dbReference type="GO" id="GO:0008745">
    <property type="term" value="F:N-acetylmuramoyl-L-alanine amidase activity"/>
    <property type="evidence" value="ECO:0007669"/>
    <property type="project" value="InterPro"/>
</dbReference>
<dbReference type="InterPro" id="IPR036505">
    <property type="entry name" value="Amidase/PGRP_sf"/>
</dbReference>
<name>A0AAD9K2X7_9ANNE</name>
<gene>
    <name evidence="5" type="ORF">LSH36_89g08021</name>
</gene>
<dbReference type="SUPFAM" id="SSF55846">
    <property type="entry name" value="N-acetylmuramoyl-L-alanine amidase-like"/>
    <property type="match status" value="1"/>
</dbReference>
<dbReference type="GO" id="GO:0009253">
    <property type="term" value="P:peptidoglycan catabolic process"/>
    <property type="evidence" value="ECO:0007669"/>
    <property type="project" value="InterPro"/>
</dbReference>
<feature type="chain" id="PRO_5041916033" description="Peptidoglycan recognition protein family domain-containing protein" evidence="3">
    <location>
        <begin position="29"/>
        <end position="258"/>
    </location>
</feature>
<evidence type="ECO:0000256" key="3">
    <source>
        <dbReference type="SAM" id="SignalP"/>
    </source>
</evidence>
<evidence type="ECO:0000256" key="1">
    <source>
        <dbReference type="ARBA" id="ARBA00007553"/>
    </source>
</evidence>
<protein>
    <recommendedName>
        <fullName evidence="4">Peptidoglycan recognition protein family domain-containing protein</fullName>
    </recommendedName>
</protein>
<feature type="region of interest" description="Disordered" evidence="2">
    <location>
        <begin position="226"/>
        <end position="258"/>
    </location>
</feature>
<feature type="domain" description="Peptidoglycan recognition protein family" evidence="4">
    <location>
        <begin position="56"/>
        <end position="211"/>
    </location>
</feature>